<dbReference type="AlphaFoldDB" id="A0A0B0P2X3"/>
<dbReference type="InterPro" id="IPR031570">
    <property type="entry name" value="NBEA/BDCP_DUF4704"/>
</dbReference>
<reference evidence="4" key="1">
    <citation type="submission" date="2014-09" db="EMBL/GenBank/DDBJ databases">
        <authorList>
            <person name="Mudge J."/>
            <person name="Ramaraj T."/>
            <person name="Lindquist I.E."/>
            <person name="Bharti A.K."/>
            <person name="Sundararajan A."/>
            <person name="Cameron C.T."/>
            <person name="Woodward J.E."/>
            <person name="May G.D."/>
            <person name="Brubaker C."/>
            <person name="Broadhvest J."/>
            <person name="Wilkins T.A."/>
        </authorList>
    </citation>
    <scope>NUCLEOTIDE SEQUENCE</scope>
    <source>
        <strain evidence="4">cv. AKA8401</strain>
    </source>
</reference>
<organism evidence="3 4">
    <name type="scientific">Gossypium arboreum</name>
    <name type="common">Tree cotton</name>
    <name type="synonym">Gossypium nanking</name>
    <dbReference type="NCBI Taxonomy" id="29729"/>
    <lineage>
        <taxon>Eukaryota</taxon>
        <taxon>Viridiplantae</taxon>
        <taxon>Streptophyta</taxon>
        <taxon>Embryophyta</taxon>
        <taxon>Tracheophyta</taxon>
        <taxon>Spermatophyta</taxon>
        <taxon>Magnoliopsida</taxon>
        <taxon>eudicotyledons</taxon>
        <taxon>Gunneridae</taxon>
        <taxon>Pentapetalae</taxon>
        <taxon>rosids</taxon>
        <taxon>malvids</taxon>
        <taxon>Malvales</taxon>
        <taxon>Malvaceae</taxon>
        <taxon>Malvoideae</taxon>
        <taxon>Gossypium</taxon>
    </lineage>
</organism>
<dbReference type="Pfam" id="PF15787">
    <property type="entry name" value="DUF4704"/>
    <property type="match status" value="1"/>
</dbReference>
<protein>
    <submittedName>
        <fullName evidence="3">Neurobeachin</fullName>
    </submittedName>
</protein>
<feature type="compositionally biased region" description="Basic and acidic residues" evidence="1">
    <location>
        <begin position="412"/>
        <end position="431"/>
    </location>
</feature>
<dbReference type="EMBL" id="KN410716">
    <property type="protein sequence ID" value="KHG18489.1"/>
    <property type="molecule type" value="Genomic_DNA"/>
</dbReference>
<keyword evidence="4" id="KW-1185">Reference proteome</keyword>
<evidence type="ECO:0000313" key="3">
    <source>
        <dbReference type="EMBL" id="KHG18489.1"/>
    </source>
</evidence>
<sequence>MKERDQISQKDFESLFLDGGSSLVAGSPSVKMERMSSVSEIAFMKNLGGISISISADNARNNVYNVDKNDGIVVEVIGLLAALVAHGHLKFGLRESSEMTSSLFGVALSDSGGSMFDDKVSLLFYALQKAFQAAPNRLMTSNAYTALLGASINASSTEDRLSFYDSGHRFEHLQLLVVLLRSLPYASRSFQSRALQDLLFLACSHPENRSSLTKMEEWPEWILEVLIYNYEMDERKQSNSVSFGDIEDLIHNFLIIILEHSMRQKDGWQDIEATIHCAEWLSIVGGSSTGDERIRREEYLPIFKRRLLIGLLDFAARELQAQTQVIAAAAAGVAAEGLSPLEAKAQAENAAQLSIFLVENAIVILMLVEDHLRLQSKLSCASRKAEGIVSPLSLVSPLYNYSNSIASTGRESTVRESIGRESSEGSDDRRSGNSGGLPLDVRALPP</sequence>
<feature type="region of interest" description="Disordered" evidence="1">
    <location>
        <begin position="408"/>
        <end position="446"/>
    </location>
</feature>
<dbReference type="PANTHER" id="PTHR13743:SF157">
    <property type="entry name" value="BEACH DOMAIN-CONTAINING PROTEIN C2"/>
    <property type="match status" value="1"/>
</dbReference>
<name>A0A0B0P2X3_GOSAR</name>
<evidence type="ECO:0000259" key="2">
    <source>
        <dbReference type="Pfam" id="PF15787"/>
    </source>
</evidence>
<dbReference type="InterPro" id="IPR050865">
    <property type="entry name" value="BEACH_Domain"/>
</dbReference>
<dbReference type="PANTHER" id="PTHR13743">
    <property type="entry name" value="BEIGE/BEACH-RELATED"/>
    <property type="match status" value="1"/>
</dbReference>
<gene>
    <name evidence="3" type="ORF">F383_02302</name>
</gene>
<evidence type="ECO:0000256" key="1">
    <source>
        <dbReference type="SAM" id="MobiDB-lite"/>
    </source>
</evidence>
<accession>A0A0B0P2X3</accession>
<feature type="domain" description="DUF4704" evidence="2">
    <location>
        <begin position="140"/>
        <end position="277"/>
    </location>
</feature>
<dbReference type="Proteomes" id="UP000032142">
    <property type="component" value="Unassembled WGS sequence"/>
</dbReference>
<evidence type="ECO:0000313" key="4">
    <source>
        <dbReference type="Proteomes" id="UP000032142"/>
    </source>
</evidence>
<proteinExistence type="predicted"/>